<gene>
    <name evidence="1" type="ORF">LOK49_LG06G01749</name>
</gene>
<evidence type="ECO:0000313" key="1">
    <source>
        <dbReference type="EMBL" id="KAI8009806.1"/>
    </source>
</evidence>
<name>A0ACC0HD51_9ERIC</name>
<sequence length="126" mass="13459">MSVTPQTPPLFSASAPEAPPLCPESAPLFSSAPQLRPFSPSVPQVRAASSQFMYPAYDPNFLHHNMHFSMPAMYSGHGTYQALLNNASSYHSQASNSPACSELLYGCGRGRGRGHGHGDVDHTPTS</sequence>
<evidence type="ECO:0000313" key="2">
    <source>
        <dbReference type="Proteomes" id="UP001060215"/>
    </source>
</evidence>
<protein>
    <submittedName>
        <fullName evidence="1">Uncharacterized protein</fullName>
    </submittedName>
</protein>
<keyword evidence="2" id="KW-1185">Reference proteome</keyword>
<proteinExistence type="predicted"/>
<organism evidence="1 2">
    <name type="scientific">Camellia lanceoleosa</name>
    <dbReference type="NCBI Taxonomy" id="1840588"/>
    <lineage>
        <taxon>Eukaryota</taxon>
        <taxon>Viridiplantae</taxon>
        <taxon>Streptophyta</taxon>
        <taxon>Embryophyta</taxon>
        <taxon>Tracheophyta</taxon>
        <taxon>Spermatophyta</taxon>
        <taxon>Magnoliopsida</taxon>
        <taxon>eudicotyledons</taxon>
        <taxon>Gunneridae</taxon>
        <taxon>Pentapetalae</taxon>
        <taxon>asterids</taxon>
        <taxon>Ericales</taxon>
        <taxon>Theaceae</taxon>
        <taxon>Camellia</taxon>
    </lineage>
</organism>
<accession>A0ACC0HD51</accession>
<comment type="caution">
    <text evidence="1">The sequence shown here is derived from an EMBL/GenBank/DDBJ whole genome shotgun (WGS) entry which is preliminary data.</text>
</comment>
<dbReference type="Proteomes" id="UP001060215">
    <property type="component" value="Chromosome 5"/>
</dbReference>
<dbReference type="EMBL" id="CM045762">
    <property type="protein sequence ID" value="KAI8009806.1"/>
    <property type="molecule type" value="Genomic_DNA"/>
</dbReference>
<reference evidence="1 2" key="1">
    <citation type="journal article" date="2022" name="Plant J.">
        <title>Chromosome-level genome of Camellia lanceoleosa provides a valuable resource for understanding genome evolution and self-incompatibility.</title>
        <authorList>
            <person name="Gong W."/>
            <person name="Xiao S."/>
            <person name="Wang L."/>
            <person name="Liao Z."/>
            <person name="Chang Y."/>
            <person name="Mo W."/>
            <person name="Hu G."/>
            <person name="Li W."/>
            <person name="Zhao G."/>
            <person name="Zhu H."/>
            <person name="Hu X."/>
            <person name="Ji K."/>
            <person name="Xiang X."/>
            <person name="Song Q."/>
            <person name="Yuan D."/>
            <person name="Jin S."/>
            <person name="Zhang L."/>
        </authorList>
    </citation>
    <scope>NUCLEOTIDE SEQUENCE [LARGE SCALE GENOMIC DNA]</scope>
    <source>
        <strain evidence="1">SQ_2022a</strain>
    </source>
</reference>